<dbReference type="OrthoDB" id="1217480at2759"/>
<organism evidence="2 3">
    <name type="scientific">Cuscuta europaea</name>
    <name type="common">European dodder</name>
    <dbReference type="NCBI Taxonomy" id="41803"/>
    <lineage>
        <taxon>Eukaryota</taxon>
        <taxon>Viridiplantae</taxon>
        <taxon>Streptophyta</taxon>
        <taxon>Embryophyta</taxon>
        <taxon>Tracheophyta</taxon>
        <taxon>Spermatophyta</taxon>
        <taxon>Magnoliopsida</taxon>
        <taxon>eudicotyledons</taxon>
        <taxon>Gunneridae</taxon>
        <taxon>Pentapetalae</taxon>
        <taxon>asterids</taxon>
        <taxon>lamiids</taxon>
        <taxon>Solanales</taxon>
        <taxon>Convolvulaceae</taxon>
        <taxon>Cuscuteae</taxon>
        <taxon>Cuscuta</taxon>
        <taxon>Cuscuta subgen. Cuscuta</taxon>
    </lineage>
</organism>
<dbReference type="Proteomes" id="UP001152484">
    <property type="component" value="Unassembled WGS sequence"/>
</dbReference>
<dbReference type="AlphaFoldDB" id="A0A9P0YYI8"/>
<proteinExistence type="predicted"/>
<comment type="caution">
    <text evidence="2">The sequence shown here is derived from an EMBL/GenBank/DDBJ whole genome shotgun (WGS) entry which is preliminary data.</text>
</comment>
<feature type="region of interest" description="Disordered" evidence="1">
    <location>
        <begin position="189"/>
        <end position="230"/>
    </location>
</feature>
<feature type="region of interest" description="Disordered" evidence="1">
    <location>
        <begin position="1"/>
        <end position="23"/>
    </location>
</feature>
<reference evidence="2" key="1">
    <citation type="submission" date="2022-07" db="EMBL/GenBank/DDBJ databases">
        <authorList>
            <person name="Macas J."/>
            <person name="Novak P."/>
            <person name="Neumann P."/>
        </authorList>
    </citation>
    <scope>NUCLEOTIDE SEQUENCE</scope>
</reference>
<sequence length="424" mass="46747">MHNFFEGHPFLTEKGPKDGNAKRDCTTNLRPYTCAGQDSSSASAISNDNISSTVTFNENSMRADGISSAQEFSAKSESSCSNSYFIRPVCSPIDHYQEGSVDAKSSSPYKQVACNQESELTNRFDLNVSSSDVIRVMAKLGVPLSSPMPTRKFRGDLGWRGSGEPSAFHLVSFPKGIDNNTPCVAKIDYQSSKDSRGDSTIIDLNLTPQEEDSSDEYGSGGSNSKQDKKFSIDLNTPLDGICDDHIQWQRCQTTSGVETRPLERLDVQGSVYRGELRSQMQFFDQPFTVGQPALLRPVGLMDRLLIPVQPQYYSPYAMQVLPSHCYPTPPNASFFVTRDLYGGYSPSPQAFSGGGGGEVQNYLGTPPYRLGGEHDQHPHGDLSLVNGRWKESTDMRFSQQAVRKRREPDSGCDALHFGFKHASH</sequence>
<evidence type="ECO:0000256" key="1">
    <source>
        <dbReference type="SAM" id="MobiDB-lite"/>
    </source>
</evidence>
<feature type="compositionally biased region" description="Basic and acidic residues" evidence="1">
    <location>
        <begin position="14"/>
        <end position="23"/>
    </location>
</feature>
<evidence type="ECO:0000313" key="3">
    <source>
        <dbReference type="Proteomes" id="UP001152484"/>
    </source>
</evidence>
<accession>A0A9P0YYI8</accession>
<keyword evidence="3" id="KW-1185">Reference proteome</keyword>
<dbReference type="EMBL" id="CAMAPE010000013">
    <property type="protein sequence ID" value="CAH9080196.1"/>
    <property type="molecule type" value="Genomic_DNA"/>
</dbReference>
<name>A0A9P0YYI8_CUSEU</name>
<evidence type="ECO:0000313" key="2">
    <source>
        <dbReference type="EMBL" id="CAH9080196.1"/>
    </source>
</evidence>
<gene>
    <name evidence="2" type="ORF">CEURO_LOCUS7357</name>
</gene>
<protein>
    <submittedName>
        <fullName evidence="2">Uncharacterized protein</fullName>
    </submittedName>
</protein>
<dbReference type="PANTHER" id="PTHR47292:SF3">
    <property type="entry name" value="PROTEIN WAVE"/>
    <property type="match status" value="1"/>
</dbReference>
<dbReference type="PANTHER" id="PTHR47292">
    <property type="entry name" value="TRANSCRIPTION ELONGATION FACTOR (TFIIS) FAMILY PROTEIN-RELATED"/>
    <property type="match status" value="1"/>
</dbReference>